<protein>
    <submittedName>
        <fullName evidence="1">Uncharacterized protein</fullName>
    </submittedName>
</protein>
<proteinExistence type="predicted"/>
<gene>
    <name evidence="1" type="ORF">WN51_02330</name>
</gene>
<dbReference type="EMBL" id="KQ435830">
    <property type="protein sequence ID" value="KOX71760.1"/>
    <property type="molecule type" value="Genomic_DNA"/>
</dbReference>
<sequence length="142" mass="16947">MKFKRFKFKKIRRRPSEMEIRNRRYARLVGLLHYKITRDEDLPDLGQTPHRQLEHFYYRYYCGMKLRNLILHVCKLRADCGCLWMFVEKLKGSRNLQNVANTELYLEKIFEVHLVTSAIGIYVINTENVGVKGVSITLCFTE</sequence>
<reference evidence="1 2" key="1">
    <citation type="submission" date="2015-07" db="EMBL/GenBank/DDBJ databases">
        <title>The genome of Melipona quadrifasciata.</title>
        <authorList>
            <person name="Pan H."/>
            <person name="Kapheim K."/>
        </authorList>
    </citation>
    <scope>NUCLEOTIDE SEQUENCE [LARGE SCALE GENOMIC DNA]</scope>
    <source>
        <strain evidence="1">0111107301</strain>
        <tissue evidence="1">Whole body</tissue>
    </source>
</reference>
<keyword evidence="2" id="KW-1185">Reference proteome</keyword>
<name>A0A0M8ZV46_9HYME</name>
<dbReference type="AlphaFoldDB" id="A0A0M8ZV46"/>
<evidence type="ECO:0000313" key="2">
    <source>
        <dbReference type="Proteomes" id="UP000053105"/>
    </source>
</evidence>
<dbReference type="Proteomes" id="UP000053105">
    <property type="component" value="Unassembled WGS sequence"/>
</dbReference>
<organism evidence="1 2">
    <name type="scientific">Melipona quadrifasciata</name>
    <dbReference type="NCBI Taxonomy" id="166423"/>
    <lineage>
        <taxon>Eukaryota</taxon>
        <taxon>Metazoa</taxon>
        <taxon>Ecdysozoa</taxon>
        <taxon>Arthropoda</taxon>
        <taxon>Hexapoda</taxon>
        <taxon>Insecta</taxon>
        <taxon>Pterygota</taxon>
        <taxon>Neoptera</taxon>
        <taxon>Endopterygota</taxon>
        <taxon>Hymenoptera</taxon>
        <taxon>Apocrita</taxon>
        <taxon>Aculeata</taxon>
        <taxon>Apoidea</taxon>
        <taxon>Anthophila</taxon>
        <taxon>Apidae</taxon>
        <taxon>Melipona</taxon>
    </lineage>
</organism>
<accession>A0A0M8ZV46</accession>
<evidence type="ECO:0000313" key="1">
    <source>
        <dbReference type="EMBL" id="KOX71760.1"/>
    </source>
</evidence>